<dbReference type="Pfam" id="PF00270">
    <property type="entry name" value="DEAD"/>
    <property type="match status" value="1"/>
</dbReference>
<dbReference type="InterPro" id="IPR014014">
    <property type="entry name" value="RNA_helicase_DEAD_Q_motif"/>
</dbReference>
<feature type="compositionally biased region" description="Acidic residues" evidence="14">
    <location>
        <begin position="87"/>
        <end position="104"/>
    </location>
</feature>
<dbReference type="SUPFAM" id="SSF52540">
    <property type="entry name" value="P-loop containing nucleoside triphosphate hydrolases"/>
    <property type="match status" value="1"/>
</dbReference>
<evidence type="ECO:0000256" key="2">
    <source>
        <dbReference type="ARBA" id="ARBA00012552"/>
    </source>
</evidence>
<dbReference type="InterPro" id="IPR027417">
    <property type="entry name" value="P-loop_NTPase"/>
</dbReference>
<dbReference type="InterPro" id="IPR000629">
    <property type="entry name" value="RNA-helicase_DEAD-box_CS"/>
</dbReference>
<gene>
    <name evidence="18" type="primary">ROK1</name>
    <name evidence="18" type="ORF">FIM1_2001</name>
</gene>
<keyword evidence="5 13" id="KW-0378">Hydrolase</keyword>
<evidence type="ECO:0000256" key="5">
    <source>
        <dbReference type="ARBA" id="ARBA00022801"/>
    </source>
</evidence>
<reference evidence="18 19" key="1">
    <citation type="submission" date="2016-03" db="EMBL/GenBank/DDBJ databases">
        <title>How can Kluyveromyces marxianus grow so fast - potential evolutionary course in Saccharomyces Complex revealed by comparative genomics.</title>
        <authorList>
            <person name="Mo W."/>
            <person name="Lu W."/>
            <person name="Yang X."/>
            <person name="Qi J."/>
            <person name="Lv H."/>
        </authorList>
    </citation>
    <scope>NUCLEOTIDE SEQUENCE [LARGE SCALE GENOMIC DNA]</scope>
    <source>
        <strain evidence="18 19">FIM1</strain>
    </source>
</reference>
<dbReference type="Proteomes" id="UP000422736">
    <property type="component" value="Chromosome 3"/>
</dbReference>
<evidence type="ECO:0000256" key="11">
    <source>
        <dbReference type="ARBA" id="ARBA00047984"/>
    </source>
</evidence>
<dbReference type="InterPro" id="IPR050079">
    <property type="entry name" value="DEAD_box_RNA_helicase"/>
</dbReference>
<evidence type="ECO:0000259" key="16">
    <source>
        <dbReference type="PROSITE" id="PS51194"/>
    </source>
</evidence>
<feature type="domain" description="DEAD-box RNA helicase Q" evidence="17">
    <location>
        <begin position="140"/>
        <end position="168"/>
    </location>
</feature>
<evidence type="ECO:0000256" key="13">
    <source>
        <dbReference type="RuleBase" id="RU000492"/>
    </source>
</evidence>
<comment type="subcellular location">
    <subcellularLocation>
        <location evidence="1">Nucleus</location>
    </subcellularLocation>
</comment>
<evidence type="ECO:0000256" key="6">
    <source>
        <dbReference type="ARBA" id="ARBA00022806"/>
    </source>
</evidence>
<keyword evidence="4 13" id="KW-0547">Nucleotide-binding</keyword>
<feature type="compositionally biased region" description="Polar residues" evidence="14">
    <location>
        <begin position="37"/>
        <end position="47"/>
    </location>
</feature>
<dbReference type="InterPro" id="IPR001650">
    <property type="entry name" value="Helicase_C-like"/>
</dbReference>
<dbReference type="PANTHER" id="PTHR47959:SF15">
    <property type="entry name" value="RNA HELICASE"/>
    <property type="match status" value="1"/>
</dbReference>
<keyword evidence="3" id="KW-0690">Ribosome biogenesis</keyword>
<dbReference type="InterPro" id="IPR014001">
    <property type="entry name" value="Helicase_ATP-bd"/>
</dbReference>
<evidence type="ECO:0000313" key="19">
    <source>
        <dbReference type="Proteomes" id="UP000422736"/>
    </source>
</evidence>
<dbReference type="PROSITE" id="PS51195">
    <property type="entry name" value="Q_MOTIF"/>
    <property type="match status" value="1"/>
</dbReference>
<keyword evidence="19" id="KW-1185">Reference proteome</keyword>
<dbReference type="CDD" id="cd18787">
    <property type="entry name" value="SF2_C_DEAD"/>
    <property type="match status" value="1"/>
</dbReference>
<comment type="catalytic activity">
    <reaction evidence="11">
        <text>ATP + H2O = ADP + phosphate + H(+)</text>
        <dbReference type="Rhea" id="RHEA:13065"/>
        <dbReference type="ChEBI" id="CHEBI:15377"/>
        <dbReference type="ChEBI" id="CHEBI:15378"/>
        <dbReference type="ChEBI" id="CHEBI:30616"/>
        <dbReference type="ChEBI" id="CHEBI:43474"/>
        <dbReference type="ChEBI" id="CHEBI:456216"/>
        <dbReference type="EC" id="3.6.4.13"/>
    </reaction>
</comment>
<dbReference type="SMART" id="SM00490">
    <property type="entry name" value="HELICc"/>
    <property type="match status" value="1"/>
</dbReference>
<evidence type="ECO:0000256" key="12">
    <source>
        <dbReference type="PROSITE-ProRule" id="PRU00552"/>
    </source>
</evidence>
<organism evidence="18 19">
    <name type="scientific">Kluyveromyces marxianus</name>
    <name type="common">Yeast</name>
    <name type="synonym">Candida kefyr</name>
    <dbReference type="NCBI Taxonomy" id="4911"/>
    <lineage>
        <taxon>Eukaryota</taxon>
        <taxon>Fungi</taxon>
        <taxon>Dikarya</taxon>
        <taxon>Ascomycota</taxon>
        <taxon>Saccharomycotina</taxon>
        <taxon>Saccharomycetes</taxon>
        <taxon>Saccharomycetales</taxon>
        <taxon>Saccharomycetaceae</taxon>
        <taxon>Kluyveromyces</taxon>
    </lineage>
</organism>
<dbReference type="PANTHER" id="PTHR47959">
    <property type="entry name" value="ATP-DEPENDENT RNA HELICASE RHLE-RELATED"/>
    <property type="match status" value="1"/>
</dbReference>
<protein>
    <recommendedName>
        <fullName evidence="2">RNA helicase</fullName>
        <ecNumber evidence="2">3.6.4.13</ecNumber>
    </recommendedName>
</protein>
<dbReference type="EMBL" id="CP015056">
    <property type="protein sequence ID" value="QGN15312.1"/>
    <property type="molecule type" value="Genomic_DNA"/>
</dbReference>
<accession>A0ABX6EU77</accession>
<dbReference type="Pfam" id="PF00271">
    <property type="entry name" value="Helicase_C"/>
    <property type="match status" value="1"/>
</dbReference>
<evidence type="ECO:0000313" key="18">
    <source>
        <dbReference type="EMBL" id="QGN15312.1"/>
    </source>
</evidence>
<evidence type="ECO:0000256" key="8">
    <source>
        <dbReference type="ARBA" id="ARBA00022884"/>
    </source>
</evidence>
<keyword evidence="9" id="KW-0539">Nucleus</keyword>
<sequence>MDIFRVLTRGANIKKKGNGVTSNAADFSMAKEKQSKQQEPSVSSAQNVKEEQELTKELNFFRNKKIVKKVEDQKAQSEAEKSKDGQEDNDEEDDSESNSNDDEDISGRILTKEQAIRLRKSYQGKVTGQDVPLPIGSFEDLISRFHFDKRLLNNLIENSFTEPTPIQSESIPISLLERDMVACAPTGSGKTLAFLIPLLQQIINDKKPGLKGLIISPTKELANQIFQECSKLANKIYLDKKRPLQVAMLSKSLSSKLRNKVISQDKYDIIISTPLRLITVVRDESLSLGKVKHLIFDEADKLFDKTFVEQTDDILSSCTDPHLRKSMFSATIPSNVEEIAQSIMNDPIRVIIGHKEAANSNIDQKLVFCGNEEGKLIAIRQLVQEGEFRPPVIIFLESITRAKALFHELLYDKLNVDVIHAERTQVQRDKIIERFKTGDLWCLICTDVLARGVDFKGVNLVINYDVPRSAQAYVHRIGRTGRGGRSGKAITFYTKQDALAIKPIINVMKQSGCEVSEWMQKISSMSKREKESLKKGKAFSQRKQISTVPSVVKQKKRQKREMIEASKKRKLITDDSTDHTKDAEHDI</sequence>
<feature type="short sequence motif" description="Q motif" evidence="12">
    <location>
        <begin position="140"/>
        <end position="168"/>
    </location>
</feature>
<comment type="similarity">
    <text evidence="10">Belongs to the DEAD box helicase family. DDX52/ROK1 subfamily.</text>
</comment>
<feature type="region of interest" description="Disordered" evidence="14">
    <location>
        <begin position="70"/>
        <end position="109"/>
    </location>
</feature>
<feature type="compositionally biased region" description="Basic and acidic residues" evidence="14">
    <location>
        <begin position="560"/>
        <end position="587"/>
    </location>
</feature>
<keyword evidence="6 13" id="KW-0347">Helicase</keyword>
<evidence type="ECO:0000259" key="15">
    <source>
        <dbReference type="PROSITE" id="PS51192"/>
    </source>
</evidence>
<evidence type="ECO:0000256" key="10">
    <source>
        <dbReference type="ARBA" id="ARBA00024355"/>
    </source>
</evidence>
<dbReference type="EC" id="3.6.4.13" evidence="2"/>
<proteinExistence type="inferred from homology"/>
<dbReference type="InterPro" id="IPR011545">
    <property type="entry name" value="DEAD/DEAH_box_helicase_dom"/>
</dbReference>
<dbReference type="Gene3D" id="3.40.50.300">
    <property type="entry name" value="P-loop containing nucleotide triphosphate hydrolases"/>
    <property type="match status" value="2"/>
</dbReference>
<keyword evidence="7 13" id="KW-0067">ATP-binding</keyword>
<dbReference type="PROSITE" id="PS51192">
    <property type="entry name" value="HELICASE_ATP_BIND_1"/>
    <property type="match status" value="1"/>
</dbReference>
<evidence type="ECO:0000256" key="4">
    <source>
        <dbReference type="ARBA" id="ARBA00022741"/>
    </source>
</evidence>
<evidence type="ECO:0000256" key="1">
    <source>
        <dbReference type="ARBA" id="ARBA00004123"/>
    </source>
</evidence>
<evidence type="ECO:0000256" key="7">
    <source>
        <dbReference type="ARBA" id="ARBA00022840"/>
    </source>
</evidence>
<dbReference type="InterPro" id="IPR044764">
    <property type="entry name" value="DDX52/Rok1_DEADc"/>
</dbReference>
<name>A0ABX6EU77_KLUMA</name>
<feature type="domain" description="Helicase C-terminal" evidence="16">
    <location>
        <begin position="361"/>
        <end position="523"/>
    </location>
</feature>
<evidence type="ECO:0000256" key="14">
    <source>
        <dbReference type="SAM" id="MobiDB-lite"/>
    </source>
</evidence>
<feature type="region of interest" description="Disordered" evidence="14">
    <location>
        <begin position="28"/>
        <end position="50"/>
    </location>
</feature>
<feature type="region of interest" description="Disordered" evidence="14">
    <location>
        <begin position="526"/>
        <end position="587"/>
    </location>
</feature>
<evidence type="ECO:0000256" key="3">
    <source>
        <dbReference type="ARBA" id="ARBA00022517"/>
    </source>
</evidence>
<evidence type="ECO:0000259" key="17">
    <source>
        <dbReference type="PROSITE" id="PS51195"/>
    </source>
</evidence>
<feature type="compositionally biased region" description="Basic and acidic residues" evidence="14">
    <location>
        <begin position="70"/>
        <end position="86"/>
    </location>
</feature>
<dbReference type="GO" id="GO:0004386">
    <property type="term" value="F:helicase activity"/>
    <property type="evidence" value="ECO:0007669"/>
    <property type="project" value="UniProtKB-KW"/>
</dbReference>
<dbReference type="PROSITE" id="PS51194">
    <property type="entry name" value="HELICASE_CTER"/>
    <property type="match status" value="1"/>
</dbReference>
<dbReference type="PROSITE" id="PS00039">
    <property type="entry name" value="DEAD_ATP_HELICASE"/>
    <property type="match status" value="1"/>
</dbReference>
<dbReference type="CDD" id="cd17957">
    <property type="entry name" value="DEADc_DDX52"/>
    <property type="match status" value="1"/>
</dbReference>
<reference evidence="18 19" key="2">
    <citation type="submission" date="2019-11" db="EMBL/GenBank/DDBJ databases">
        <authorList>
            <person name="Lu H."/>
        </authorList>
    </citation>
    <scope>NUCLEOTIDE SEQUENCE [LARGE SCALE GENOMIC DNA]</scope>
    <source>
        <strain evidence="18 19">FIM1</strain>
    </source>
</reference>
<feature type="domain" description="Helicase ATP-binding" evidence="15">
    <location>
        <begin position="171"/>
        <end position="350"/>
    </location>
</feature>
<evidence type="ECO:0000256" key="9">
    <source>
        <dbReference type="ARBA" id="ARBA00023242"/>
    </source>
</evidence>
<dbReference type="SMART" id="SM00487">
    <property type="entry name" value="DEXDc"/>
    <property type="match status" value="1"/>
</dbReference>
<keyword evidence="8" id="KW-0694">RNA-binding</keyword>